<accession>A0ACD4DI24</accession>
<evidence type="ECO:0000313" key="1">
    <source>
        <dbReference type="EMBL" id="UYP19348.1"/>
    </source>
</evidence>
<reference evidence="1" key="1">
    <citation type="submission" date="2022-10" db="EMBL/GenBank/DDBJ databases">
        <title>Rhodococcus ferula Z13 complete genome.</title>
        <authorList>
            <person name="Long X."/>
            <person name="Zang M."/>
        </authorList>
    </citation>
    <scope>NUCLEOTIDE SEQUENCE</scope>
    <source>
        <strain evidence="1">Z13</strain>
    </source>
</reference>
<proteinExistence type="predicted"/>
<sequence length="116" mass="11511">MTSGDDRGSATVFGCAIAAALVALTVTAVHLGGAVVTRHRVQAAADLSALAVAAALDRGADAACGSADPIVTRMRVRLRGCRIEGWDAVVEVAARTSPLFGGREAAAVARAGPAGT</sequence>
<organism evidence="1 2">
    <name type="scientific">Rhodococcus sacchari</name>
    <dbReference type="NCBI Taxonomy" id="2962047"/>
    <lineage>
        <taxon>Bacteria</taxon>
        <taxon>Bacillati</taxon>
        <taxon>Actinomycetota</taxon>
        <taxon>Actinomycetes</taxon>
        <taxon>Mycobacteriales</taxon>
        <taxon>Nocardiaceae</taxon>
        <taxon>Rhodococcus</taxon>
    </lineage>
</organism>
<name>A0ACD4DI24_9NOCA</name>
<keyword evidence="2" id="KW-1185">Reference proteome</keyword>
<dbReference type="Proteomes" id="UP001156484">
    <property type="component" value="Chromosome"/>
</dbReference>
<protein>
    <submittedName>
        <fullName evidence="1">Flp pilus-assembly TadE/G-like family protein</fullName>
    </submittedName>
</protein>
<gene>
    <name evidence="1" type="ORF">OED52_01850</name>
</gene>
<evidence type="ECO:0000313" key="2">
    <source>
        <dbReference type="Proteomes" id="UP001156484"/>
    </source>
</evidence>
<dbReference type="EMBL" id="CP107551">
    <property type="protein sequence ID" value="UYP19348.1"/>
    <property type="molecule type" value="Genomic_DNA"/>
</dbReference>